<dbReference type="RefSeq" id="WP_149498078.1">
    <property type="nucleotide sequence ID" value="NZ_JASZZN010000031.1"/>
</dbReference>
<feature type="region of interest" description="Disordered" evidence="3">
    <location>
        <begin position="329"/>
        <end position="348"/>
    </location>
</feature>
<dbReference type="Gene3D" id="1.25.40.10">
    <property type="entry name" value="Tetratricopeptide repeat domain"/>
    <property type="match status" value="1"/>
</dbReference>
<evidence type="ECO:0000313" key="5">
    <source>
        <dbReference type="Proteomes" id="UP001239462"/>
    </source>
</evidence>
<keyword evidence="1" id="KW-0802">TPR repeat</keyword>
<evidence type="ECO:0000256" key="3">
    <source>
        <dbReference type="SAM" id="MobiDB-lite"/>
    </source>
</evidence>
<sequence length="512" mass="57477">MIKSSNRIGKRLAIVIALTWAIMAGDVNAELLPKTELEGCRMHVVGIYSPENHQTDDRIFVRVEKTEHPIVLVMTGYFGAQWNLDLAEGVDLKQVIIPGYFEHSVVGVPEGVPVEMLTHFPAIPNQRREYFWAYAWHTAEGRELRKRLTELTGLEISTFQGENSASRFVVDGQRGDVGQFNSSATPEKAKTVQETRRIDRAKAMLSRVNEELKKAELQTPSPKVLELLREALQNSKRDLEKLGVDANELVDVDVDLEVDHKHDAGGGNPNLAMIETLVRQSFNLQLKLHEARVRQAEANLKRVKTQLERRQANAEKIIAARIEELLSQADGESRGESDSVAETSQQDSESAVLLAGEGWQAWSRLDHRVALEKFKEALQLDPKLEPALNGLGWTYMHLQKFDQAIAEFKKLLKDAPAHQGAMNGVGQALLAQRKLDAAEEQLLNATVGLIKKYGEPNAVRMGITAAWFGLVRTYLAQEDFKSAKEWADRYLKHKPSDETMRELLEEAEAGLR</sequence>
<comment type="caution">
    <text evidence="4">The sequence shown here is derived from an EMBL/GenBank/DDBJ whole genome shotgun (WGS) entry which is preliminary data.</text>
</comment>
<feature type="repeat" description="TPR" evidence="1">
    <location>
        <begin position="385"/>
        <end position="418"/>
    </location>
</feature>
<dbReference type="Pfam" id="PF13432">
    <property type="entry name" value="TPR_16"/>
    <property type="match status" value="1"/>
</dbReference>
<evidence type="ECO:0000313" key="4">
    <source>
        <dbReference type="EMBL" id="MDM4019113.1"/>
    </source>
</evidence>
<dbReference type="Proteomes" id="UP001239462">
    <property type="component" value="Unassembled WGS sequence"/>
</dbReference>
<proteinExistence type="predicted"/>
<name>A0ABT7PRI4_9BACT</name>
<dbReference type="PROSITE" id="PS50005">
    <property type="entry name" value="TPR"/>
    <property type="match status" value="1"/>
</dbReference>
<reference evidence="4 5" key="1">
    <citation type="submission" date="2023-06" db="EMBL/GenBank/DDBJ databases">
        <title>Roseiconus lacunae JC819 isolated from Gulf of Mannar region, Tamil Nadu.</title>
        <authorList>
            <person name="Pk S."/>
            <person name="Ch S."/>
            <person name="Ch V.R."/>
        </authorList>
    </citation>
    <scope>NUCLEOTIDE SEQUENCE [LARGE SCALE GENOMIC DNA]</scope>
    <source>
        <strain evidence="4 5">JC819</strain>
    </source>
</reference>
<feature type="coiled-coil region" evidence="2">
    <location>
        <begin position="198"/>
        <end position="245"/>
    </location>
</feature>
<evidence type="ECO:0000256" key="1">
    <source>
        <dbReference type="PROSITE-ProRule" id="PRU00339"/>
    </source>
</evidence>
<dbReference type="InterPro" id="IPR019734">
    <property type="entry name" value="TPR_rpt"/>
</dbReference>
<feature type="coiled-coil region" evidence="2">
    <location>
        <begin position="279"/>
        <end position="313"/>
    </location>
</feature>
<keyword evidence="5" id="KW-1185">Reference proteome</keyword>
<accession>A0ABT7PRI4</accession>
<dbReference type="SMART" id="SM00028">
    <property type="entry name" value="TPR"/>
    <property type="match status" value="3"/>
</dbReference>
<dbReference type="PANTHER" id="PTHR12558">
    <property type="entry name" value="CELL DIVISION CYCLE 16,23,27"/>
    <property type="match status" value="1"/>
</dbReference>
<keyword evidence="2" id="KW-0175">Coiled coil</keyword>
<gene>
    <name evidence="4" type="ORF">QTN89_26905</name>
</gene>
<evidence type="ECO:0000256" key="2">
    <source>
        <dbReference type="SAM" id="Coils"/>
    </source>
</evidence>
<organism evidence="4 5">
    <name type="scientific">Roseiconus lacunae</name>
    <dbReference type="NCBI Taxonomy" id="2605694"/>
    <lineage>
        <taxon>Bacteria</taxon>
        <taxon>Pseudomonadati</taxon>
        <taxon>Planctomycetota</taxon>
        <taxon>Planctomycetia</taxon>
        <taxon>Pirellulales</taxon>
        <taxon>Pirellulaceae</taxon>
        <taxon>Roseiconus</taxon>
    </lineage>
</organism>
<dbReference type="EMBL" id="JASZZN010000031">
    <property type="protein sequence ID" value="MDM4019113.1"/>
    <property type="molecule type" value="Genomic_DNA"/>
</dbReference>
<dbReference type="InterPro" id="IPR011990">
    <property type="entry name" value="TPR-like_helical_dom_sf"/>
</dbReference>
<protein>
    <submittedName>
        <fullName evidence="4">Tetratricopeptide repeat protein</fullName>
    </submittedName>
</protein>
<dbReference type="SUPFAM" id="SSF48452">
    <property type="entry name" value="TPR-like"/>
    <property type="match status" value="1"/>
</dbReference>
<dbReference type="PANTHER" id="PTHR12558:SF13">
    <property type="entry name" value="CELL DIVISION CYCLE PROTEIN 27 HOMOLOG"/>
    <property type="match status" value="1"/>
</dbReference>